<gene>
    <name evidence="2" type="ORF">SYV04_16610</name>
</gene>
<accession>A0ABU5H5L1</accession>
<dbReference type="RefSeq" id="WP_321546770.1">
    <property type="nucleotide sequence ID" value="NZ_JAXIVS010000005.1"/>
</dbReference>
<protein>
    <recommendedName>
        <fullName evidence="4">Lipoprotein</fullName>
    </recommendedName>
</protein>
<feature type="chain" id="PRO_5047101902" description="Lipoprotein" evidence="1">
    <location>
        <begin position="25"/>
        <end position="190"/>
    </location>
</feature>
<dbReference type="Proteomes" id="UP001291309">
    <property type="component" value="Unassembled WGS sequence"/>
</dbReference>
<reference evidence="2 3" key="1">
    <citation type="submission" date="2023-12" db="EMBL/GenBank/DDBJ databases">
        <title>the genome sequence of Hyalangium sp. s54d21.</title>
        <authorList>
            <person name="Zhang X."/>
        </authorList>
    </citation>
    <scope>NUCLEOTIDE SEQUENCE [LARGE SCALE GENOMIC DNA]</scope>
    <source>
        <strain evidence="3">s54d21</strain>
    </source>
</reference>
<sequence length="190" mass="20480">MKKQFLKVFAFIAAVLFVAQPAVASECDTREALFKAAAESGVKLNLEQTVTASSDSITFAGSSIAGFEQIPATRLPRGVDAGFIYLNAPESGIPADFYRLHTQAPAPQKGIHEGTVSLVSRSGKVVAQLPATLETWSMEVPRPLPYERTLMEAQLHNEPASSEGVMAAKPRLTIIIRCPNGTTIIIRIGW</sequence>
<dbReference type="EMBL" id="JAXIVS010000005">
    <property type="protein sequence ID" value="MDY7228042.1"/>
    <property type="molecule type" value="Genomic_DNA"/>
</dbReference>
<evidence type="ECO:0000313" key="3">
    <source>
        <dbReference type="Proteomes" id="UP001291309"/>
    </source>
</evidence>
<organism evidence="2 3">
    <name type="scientific">Hyalangium rubrum</name>
    <dbReference type="NCBI Taxonomy" id="3103134"/>
    <lineage>
        <taxon>Bacteria</taxon>
        <taxon>Pseudomonadati</taxon>
        <taxon>Myxococcota</taxon>
        <taxon>Myxococcia</taxon>
        <taxon>Myxococcales</taxon>
        <taxon>Cystobacterineae</taxon>
        <taxon>Archangiaceae</taxon>
        <taxon>Hyalangium</taxon>
    </lineage>
</organism>
<evidence type="ECO:0000313" key="2">
    <source>
        <dbReference type="EMBL" id="MDY7228042.1"/>
    </source>
</evidence>
<evidence type="ECO:0008006" key="4">
    <source>
        <dbReference type="Google" id="ProtNLM"/>
    </source>
</evidence>
<keyword evidence="3" id="KW-1185">Reference proteome</keyword>
<keyword evidence="1" id="KW-0732">Signal</keyword>
<evidence type="ECO:0000256" key="1">
    <source>
        <dbReference type="SAM" id="SignalP"/>
    </source>
</evidence>
<proteinExistence type="predicted"/>
<name>A0ABU5H5L1_9BACT</name>
<comment type="caution">
    <text evidence="2">The sequence shown here is derived from an EMBL/GenBank/DDBJ whole genome shotgun (WGS) entry which is preliminary data.</text>
</comment>
<feature type="signal peptide" evidence="1">
    <location>
        <begin position="1"/>
        <end position="24"/>
    </location>
</feature>